<dbReference type="InterPro" id="IPR009956">
    <property type="entry name" value="Post-segregation_anti-tox_CcdA"/>
</dbReference>
<name>A0A6I4UJL0_9SPHN</name>
<dbReference type="RefSeq" id="WP_160761140.1">
    <property type="nucleotide sequence ID" value="NZ_BAAADZ010000010.1"/>
</dbReference>
<dbReference type="AlphaFoldDB" id="A0A6I4UJL0"/>
<dbReference type="Proteomes" id="UP000430021">
    <property type="component" value="Unassembled WGS sequence"/>
</dbReference>
<keyword evidence="1" id="KW-1277">Toxin-antitoxin system</keyword>
<evidence type="ECO:0000256" key="2">
    <source>
        <dbReference type="SAM" id="MobiDB-lite"/>
    </source>
</evidence>
<dbReference type="Pfam" id="PF07362">
    <property type="entry name" value="CcdA"/>
    <property type="match status" value="1"/>
</dbReference>
<evidence type="ECO:0000313" key="4">
    <source>
        <dbReference type="Proteomes" id="UP000430021"/>
    </source>
</evidence>
<dbReference type="EMBL" id="WTYB01000002">
    <property type="protein sequence ID" value="MXP39062.1"/>
    <property type="molecule type" value="Genomic_DNA"/>
</dbReference>
<sequence>MNSHTPSRLKAPSEPRKRTTMTIRPDYLADAKRLGITVSEAAERGLRDAIREAEAARWLEENGDAVAAANDWVEANGLPLADHRLF</sequence>
<proteinExistence type="predicted"/>
<gene>
    <name evidence="3" type="ORF">GRI59_10635</name>
</gene>
<protein>
    <submittedName>
        <fullName evidence="3">Post-segregation antitoxin CcdA</fullName>
    </submittedName>
</protein>
<dbReference type="OrthoDB" id="7191115at2"/>
<organism evidence="3 4">
    <name type="scientific">Erythrobacter ramosus</name>
    <dbReference type="NCBI Taxonomy" id="35811"/>
    <lineage>
        <taxon>Bacteria</taxon>
        <taxon>Pseudomonadati</taxon>
        <taxon>Pseudomonadota</taxon>
        <taxon>Alphaproteobacteria</taxon>
        <taxon>Sphingomonadales</taxon>
        <taxon>Erythrobacteraceae</taxon>
        <taxon>Erythrobacter/Porphyrobacter group</taxon>
        <taxon>Erythrobacter</taxon>
    </lineage>
</organism>
<evidence type="ECO:0000313" key="3">
    <source>
        <dbReference type="EMBL" id="MXP39062.1"/>
    </source>
</evidence>
<comment type="caution">
    <text evidence="3">The sequence shown here is derived from an EMBL/GenBank/DDBJ whole genome shotgun (WGS) entry which is preliminary data.</text>
</comment>
<evidence type="ECO:0000256" key="1">
    <source>
        <dbReference type="ARBA" id="ARBA00022649"/>
    </source>
</evidence>
<reference evidence="3 4" key="1">
    <citation type="submission" date="2019-12" db="EMBL/GenBank/DDBJ databases">
        <title>Genomic-based taxomic classification of the family Erythrobacteraceae.</title>
        <authorList>
            <person name="Xu L."/>
        </authorList>
    </citation>
    <scope>NUCLEOTIDE SEQUENCE [LARGE SCALE GENOMIC DNA]</scope>
    <source>
        <strain evidence="3 4">JCM 10282</strain>
    </source>
</reference>
<feature type="region of interest" description="Disordered" evidence="2">
    <location>
        <begin position="1"/>
        <end position="22"/>
    </location>
</feature>
<accession>A0A6I4UJL0</accession>